<reference evidence="2" key="1">
    <citation type="submission" date="2013-05" db="EMBL/GenBank/DDBJ databases">
        <authorList>
            <person name="Harkins D.M."/>
            <person name="Durkin A.S."/>
            <person name="Brinkac L.M."/>
            <person name="Haft D.H."/>
            <person name="Selengut J.D."/>
            <person name="Sanka R."/>
            <person name="DePew J."/>
            <person name="Purushe J."/>
            <person name="Hartskeerl R.A."/>
            <person name="Ahmed A."/>
            <person name="van der Linden H."/>
            <person name="Goris M.G.A."/>
            <person name="Vinetz J.M."/>
            <person name="Sutton G.G."/>
            <person name="Nierman W.C."/>
            <person name="Fouts D.E."/>
        </authorList>
    </citation>
    <scope>NUCLEOTIDE SEQUENCE [LARGE SCALE GENOMIC DNA]</scope>
    <source>
        <strain evidence="2">L 60</strain>
    </source>
</reference>
<feature type="compositionally biased region" description="Basic and acidic residues" evidence="1">
    <location>
        <begin position="1"/>
        <end position="13"/>
    </location>
</feature>
<gene>
    <name evidence="2" type="ORF">LEP1GSC062_1968</name>
</gene>
<evidence type="ECO:0000313" key="2">
    <source>
        <dbReference type="EMBL" id="EQA61693.1"/>
    </source>
</evidence>
<dbReference type="Proteomes" id="UP000018747">
    <property type="component" value="Unassembled WGS sequence"/>
</dbReference>
<proteinExistence type="predicted"/>
<evidence type="ECO:0000256" key="1">
    <source>
        <dbReference type="SAM" id="MobiDB-lite"/>
    </source>
</evidence>
<evidence type="ECO:0000313" key="3">
    <source>
        <dbReference type="Proteomes" id="UP000018747"/>
    </source>
</evidence>
<dbReference type="EMBL" id="AHMT02000046">
    <property type="protein sequence ID" value="EQA61693.1"/>
    <property type="molecule type" value="Genomic_DNA"/>
</dbReference>
<dbReference type="AlphaFoldDB" id="V6IBZ8"/>
<protein>
    <submittedName>
        <fullName evidence="2">Uncharacterized protein</fullName>
    </submittedName>
</protein>
<dbReference type="RefSeq" id="WP_010576559.1">
    <property type="nucleotide sequence ID" value="NZ_AHMT02000046.1"/>
</dbReference>
<sequence length="60" mass="6637">MEQRRSYRAESTPKIESGSGKPDREKSGSISKVNCSIGISQNCIISAQKEKNSKILNGYF</sequence>
<comment type="caution">
    <text evidence="2">The sequence shown here is derived from an EMBL/GenBank/DDBJ whole genome shotgun (WGS) entry which is preliminary data.</text>
</comment>
<name>V6IBZ8_9LEPT</name>
<organism evidence="2 3">
    <name type="scientific">Leptospira alexanderi serovar Manhao 3 str. L 60</name>
    <dbReference type="NCBI Taxonomy" id="1049759"/>
    <lineage>
        <taxon>Bacteria</taxon>
        <taxon>Pseudomonadati</taxon>
        <taxon>Spirochaetota</taxon>
        <taxon>Spirochaetia</taxon>
        <taxon>Leptospirales</taxon>
        <taxon>Leptospiraceae</taxon>
        <taxon>Leptospira</taxon>
    </lineage>
</organism>
<feature type="region of interest" description="Disordered" evidence="1">
    <location>
        <begin position="1"/>
        <end position="31"/>
    </location>
</feature>
<keyword evidence="3" id="KW-1185">Reference proteome</keyword>
<accession>V6IBZ8</accession>